<dbReference type="OrthoDB" id="3247308at2759"/>
<gene>
    <name evidence="1" type="ORF">EDB81DRAFT_888190</name>
</gene>
<evidence type="ECO:0000313" key="2">
    <source>
        <dbReference type="Proteomes" id="UP000738349"/>
    </source>
</evidence>
<dbReference type="SUPFAM" id="SSF52540">
    <property type="entry name" value="P-loop containing nucleoside triphosphate hydrolases"/>
    <property type="match status" value="1"/>
</dbReference>
<accession>A0A9P9ISK5</accession>
<proteinExistence type="predicted"/>
<keyword evidence="2" id="KW-1185">Reference proteome</keyword>
<organism evidence="1 2">
    <name type="scientific">Dactylonectria macrodidyma</name>
    <dbReference type="NCBI Taxonomy" id="307937"/>
    <lineage>
        <taxon>Eukaryota</taxon>
        <taxon>Fungi</taxon>
        <taxon>Dikarya</taxon>
        <taxon>Ascomycota</taxon>
        <taxon>Pezizomycotina</taxon>
        <taxon>Sordariomycetes</taxon>
        <taxon>Hypocreomycetidae</taxon>
        <taxon>Hypocreales</taxon>
        <taxon>Nectriaceae</taxon>
        <taxon>Dactylonectria</taxon>
    </lineage>
</organism>
<dbReference type="AlphaFoldDB" id="A0A9P9ISK5"/>
<reference evidence="1" key="1">
    <citation type="journal article" date="2021" name="Nat. Commun.">
        <title>Genetic determinants of endophytism in the Arabidopsis root mycobiome.</title>
        <authorList>
            <person name="Mesny F."/>
            <person name="Miyauchi S."/>
            <person name="Thiergart T."/>
            <person name="Pickel B."/>
            <person name="Atanasova L."/>
            <person name="Karlsson M."/>
            <person name="Huettel B."/>
            <person name="Barry K.W."/>
            <person name="Haridas S."/>
            <person name="Chen C."/>
            <person name="Bauer D."/>
            <person name="Andreopoulos W."/>
            <person name="Pangilinan J."/>
            <person name="LaButti K."/>
            <person name="Riley R."/>
            <person name="Lipzen A."/>
            <person name="Clum A."/>
            <person name="Drula E."/>
            <person name="Henrissat B."/>
            <person name="Kohler A."/>
            <person name="Grigoriev I.V."/>
            <person name="Martin F.M."/>
            <person name="Hacquard S."/>
        </authorList>
    </citation>
    <scope>NUCLEOTIDE SEQUENCE</scope>
    <source>
        <strain evidence="1">MPI-CAGE-AT-0147</strain>
    </source>
</reference>
<protein>
    <submittedName>
        <fullName evidence="1">Uncharacterized protein</fullName>
    </submittedName>
</protein>
<dbReference type="Proteomes" id="UP000738349">
    <property type="component" value="Unassembled WGS sequence"/>
</dbReference>
<dbReference type="EMBL" id="JAGMUV010000017">
    <property type="protein sequence ID" value="KAH7130891.1"/>
    <property type="molecule type" value="Genomic_DNA"/>
</dbReference>
<comment type="caution">
    <text evidence="1">The sequence shown here is derived from an EMBL/GenBank/DDBJ whole genome shotgun (WGS) entry which is preliminary data.</text>
</comment>
<dbReference type="InterPro" id="IPR027417">
    <property type="entry name" value="P-loop_NTPase"/>
</dbReference>
<name>A0A9P9ISK5_9HYPO</name>
<dbReference type="Gene3D" id="3.40.50.300">
    <property type="entry name" value="P-loop containing nucleotide triphosphate hydrolases"/>
    <property type="match status" value="1"/>
</dbReference>
<evidence type="ECO:0000313" key="1">
    <source>
        <dbReference type="EMBL" id="KAH7130891.1"/>
    </source>
</evidence>
<sequence length="90" mass="10208">MTDADASQGDGPDRLWKEYGALVQRDTSSWNRRERFKVGVGMASRTSTAEDELIEIDNRLIRLVDTPGFDDTNLTDTLVLEMIVTWMSVQ</sequence>